<feature type="compositionally biased region" description="Low complexity" evidence="1">
    <location>
        <begin position="149"/>
        <end position="160"/>
    </location>
</feature>
<evidence type="ECO:0000259" key="2">
    <source>
        <dbReference type="Pfam" id="PF20415"/>
    </source>
</evidence>
<feature type="region of interest" description="Disordered" evidence="1">
    <location>
        <begin position="1"/>
        <end position="173"/>
    </location>
</feature>
<gene>
    <name evidence="3" type="ORF">DFH94DRAFT_229129</name>
</gene>
<reference evidence="3" key="1">
    <citation type="submission" date="2019-10" db="EMBL/GenBank/DDBJ databases">
        <authorList>
            <consortium name="DOE Joint Genome Institute"/>
            <person name="Kuo A."/>
            <person name="Miyauchi S."/>
            <person name="Kiss E."/>
            <person name="Drula E."/>
            <person name="Kohler A."/>
            <person name="Sanchez-Garcia M."/>
            <person name="Andreopoulos B."/>
            <person name="Barry K.W."/>
            <person name="Bonito G."/>
            <person name="Buee M."/>
            <person name="Carver A."/>
            <person name="Chen C."/>
            <person name="Cichocki N."/>
            <person name="Clum A."/>
            <person name="Culley D."/>
            <person name="Crous P.W."/>
            <person name="Fauchery L."/>
            <person name="Girlanda M."/>
            <person name="Hayes R."/>
            <person name="Keri Z."/>
            <person name="LaButti K."/>
            <person name="Lipzen A."/>
            <person name="Lombard V."/>
            <person name="Magnuson J."/>
            <person name="Maillard F."/>
            <person name="Morin E."/>
            <person name="Murat C."/>
            <person name="Nolan M."/>
            <person name="Ohm R."/>
            <person name="Pangilinan J."/>
            <person name="Pereira M."/>
            <person name="Perotto S."/>
            <person name="Peter M."/>
            <person name="Riley R."/>
            <person name="Sitrit Y."/>
            <person name="Stielow B."/>
            <person name="Szollosi G."/>
            <person name="Zifcakova L."/>
            <person name="Stursova M."/>
            <person name="Spatafora J.W."/>
            <person name="Tedersoo L."/>
            <person name="Vaario L.-M."/>
            <person name="Yamada A."/>
            <person name="Yan M."/>
            <person name="Wang P."/>
            <person name="Xu J."/>
            <person name="Bruns T."/>
            <person name="Baldrian P."/>
            <person name="Vilgalys R."/>
            <person name="Henrissat B."/>
            <person name="Grigoriev I.V."/>
            <person name="Hibbett D."/>
            <person name="Nagy L.G."/>
            <person name="Martin F.M."/>
        </authorList>
    </citation>
    <scope>NUCLEOTIDE SEQUENCE</scope>
    <source>
        <strain evidence="3">Prilba</strain>
    </source>
</reference>
<feature type="compositionally biased region" description="Basic and acidic residues" evidence="1">
    <location>
        <begin position="231"/>
        <end position="244"/>
    </location>
</feature>
<feature type="compositionally biased region" description="Basic and acidic residues" evidence="1">
    <location>
        <begin position="1"/>
        <end position="21"/>
    </location>
</feature>
<dbReference type="AlphaFoldDB" id="A0A9P5JWT0"/>
<feature type="compositionally biased region" description="Polar residues" evidence="1">
    <location>
        <begin position="51"/>
        <end position="63"/>
    </location>
</feature>
<organism evidence="3 4">
    <name type="scientific">Russula ochroleuca</name>
    <dbReference type="NCBI Taxonomy" id="152965"/>
    <lineage>
        <taxon>Eukaryota</taxon>
        <taxon>Fungi</taxon>
        <taxon>Dikarya</taxon>
        <taxon>Basidiomycota</taxon>
        <taxon>Agaricomycotina</taxon>
        <taxon>Agaricomycetes</taxon>
        <taxon>Russulales</taxon>
        <taxon>Russulaceae</taxon>
        <taxon>Russula</taxon>
    </lineage>
</organism>
<keyword evidence="4" id="KW-1185">Reference proteome</keyword>
<accession>A0A9P5JWT0</accession>
<dbReference type="EMBL" id="WHVB01000029">
    <property type="protein sequence ID" value="KAF8469284.1"/>
    <property type="molecule type" value="Genomic_DNA"/>
</dbReference>
<feature type="compositionally biased region" description="Low complexity" evidence="1">
    <location>
        <begin position="22"/>
        <end position="31"/>
    </location>
</feature>
<name>A0A9P5JWT0_9AGAM</name>
<feature type="domain" description="DUF6699" evidence="2">
    <location>
        <begin position="396"/>
        <end position="528"/>
    </location>
</feature>
<evidence type="ECO:0000256" key="1">
    <source>
        <dbReference type="SAM" id="MobiDB-lite"/>
    </source>
</evidence>
<dbReference type="InterPro" id="IPR046522">
    <property type="entry name" value="DUF6699"/>
</dbReference>
<protein>
    <recommendedName>
        <fullName evidence="2">DUF6699 domain-containing protein</fullName>
    </recommendedName>
</protein>
<sequence>MPSDHHDSPPDQFDVGDRDESSSIGDSSLLSPPMSHRQLHNYPGPQPDLHQLQSLLDGITTSHDPPIPLATALNPESAVAPLGPMHTTTRTEHLDGVTLPNPEPPSPHPSWMHGQAPLPNVSPLQQQPLVYRDDGYAPPESLPPQNYLPSARAVPSSSAPHNRPGSRGASFFLQGQGVTPPVLSIQTAVVPPNSELARSPRFTFHPPGAYVPADPIVDTTVAAASPTSARSWRDKGKGRNDRGPRQPAQEESVGRARSHSWTVFPSVFRRISGRRLPGPAPLTTDAPPQLAASDWRDLAHWAYRPTETWGESFASHLDMASPIDLEANYDHSLPPLPSRLSHLPAPSAPLMRTNSSTSALNPFLVHRHTGVPPLSWDLSTSARSIFFPTLSSGPGPDGALPSTVAMAPSDYAQPATWPPCGAFRIGAIGGRASVWRWPVEARNPAGVRCGDVFRALVANLLQFVTPEELAEMPPDQVSLASAAYETRIRARLPPSTGTAAAASAAMSDGIRRVDCLLGHTQFYGLVPGPSPGEWTMYVGVP</sequence>
<evidence type="ECO:0000313" key="4">
    <source>
        <dbReference type="Proteomes" id="UP000759537"/>
    </source>
</evidence>
<evidence type="ECO:0000313" key="3">
    <source>
        <dbReference type="EMBL" id="KAF8469284.1"/>
    </source>
</evidence>
<reference evidence="3" key="2">
    <citation type="journal article" date="2020" name="Nat. Commun.">
        <title>Large-scale genome sequencing of mycorrhizal fungi provides insights into the early evolution of symbiotic traits.</title>
        <authorList>
            <person name="Miyauchi S."/>
            <person name="Kiss E."/>
            <person name="Kuo A."/>
            <person name="Drula E."/>
            <person name="Kohler A."/>
            <person name="Sanchez-Garcia M."/>
            <person name="Morin E."/>
            <person name="Andreopoulos B."/>
            <person name="Barry K.W."/>
            <person name="Bonito G."/>
            <person name="Buee M."/>
            <person name="Carver A."/>
            <person name="Chen C."/>
            <person name="Cichocki N."/>
            <person name="Clum A."/>
            <person name="Culley D."/>
            <person name="Crous P.W."/>
            <person name="Fauchery L."/>
            <person name="Girlanda M."/>
            <person name="Hayes R.D."/>
            <person name="Keri Z."/>
            <person name="LaButti K."/>
            <person name="Lipzen A."/>
            <person name="Lombard V."/>
            <person name="Magnuson J."/>
            <person name="Maillard F."/>
            <person name="Murat C."/>
            <person name="Nolan M."/>
            <person name="Ohm R.A."/>
            <person name="Pangilinan J."/>
            <person name="Pereira M.F."/>
            <person name="Perotto S."/>
            <person name="Peter M."/>
            <person name="Pfister S."/>
            <person name="Riley R."/>
            <person name="Sitrit Y."/>
            <person name="Stielow J.B."/>
            <person name="Szollosi G."/>
            <person name="Zifcakova L."/>
            <person name="Stursova M."/>
            <person name="Spatafora J.W."/>
            <person name="Tedersoo L."/>
            <person name="Vaario L.M."/>
            <person name="Yamada A."/>
            <person name="Yan M."/>
            <person name="Wang P."/>
            <person name="Xu J."/>
            <person name="Bruns T."/>
            <person name="Baldrian P."/>
            <person name="Vilgalys R."/>
            <person name="Dunand C."/>
            <person name="Henrissat B."/>
            <person name="Grigoriev I.V."/>
            <person name="Hibbett D."/>
            <person name="Nagy L.G."/>
            <person name="Martin F.M."/>
        </authorList>
    </citation>
    <scope>NUCLEOTIDE SEQUENCE</scope>
    <source>
        <strain evidence="3">Prilba</strain>
    </source>
</reference>
<dbReference type="Pfam" id="PF20415">
    <property type="entry name" value="DUF6699"/>
    <property type="match status" value="1"/>
</dbReference>
<dbReference type="OrthoDB" id="3218354at2759"/>
<comment type="caution">
    <text evidence="3">The sequence shown here is derived from an EMBL/GenBank/DDBJ whole genome shotgun (WGS) entry which is preliminary data.</text>
</comment>
<proteinExistence type="predicted"/>
<feature type="region of interest" description="Disordered" evidence="1">
    <location>
        <begin position="222"/>
        <end position="257"/>
    </location>
</feature>
<dbReference type="Proteomes" id="UP000759537">
    <property type="component" value="Unassembled WGS sequence"/>
</dbReference>